<feature type="region of interest" description="Disordered" evidence="1">
    <location>
        <begin position="51"/>
        <end position="112"/>
    </location>
</feature>
<organism evidence="2 3">
    <name type="scientific">Teichococcus rhizosphaerae</name>
    <dbReference type="NCBI Taxonomy" id="1335062"/>
    <lineage>
        <taxon>Bacteria</taxon>
        <taxon>Pseudomonadati</taxon>
        <taxon>Pseudomonadota</taxon>
        <taxon>Alphaproteobacteria</taxon>
        <taxon>Acetobacterales</taxon>
        <taxon>Roseomonadaceae</taxon>
        <taxon>Roseomonas</taxon>
    </lineage>
</organism>
<dbReference type="AlphaFoldDB" id="A0A2C7AGL7"/>
<sequence>MPKPRIVVAGDSEQAVAFGLLRMLMREADAPRGRPAILAAFQECLAAVRGAAPPPGQAVPGQAVPGKAPPEEDMPREEMPREDVPEEEELPAEEDAAFHPPPPPRRRKRRLG</sequence>
<dbReference type="OrthoDB" id="9984584at2"/>
<accession>A0A2C7AGL7</accession>
<feature type="compositionally biased region" description="Acidic residues" evidence="1">
    <location>
        <begin position="84"/>
        <end position="95"/>
    </location>
</feature>
<keyword evidence="3" id="KW-1185">Reference proteome</keyword>
<evidence type="ECO:0000313" key="2">
    <source>
        <dbReference type="EMBL" id="PHK95837.1"/>
    </source>
</evidence>
<reference evidence="2 3" key="1">
    <citation type="submission" date="2017-10" db="EMBL/GenBank/DDBJ databases">
        <authorList>
            <person name="Banno H."/>
            <person name="Chua N.-H."/>
        </authorList>
    </citation>
    <scope>NUCLEOTIDE SEQUENCE [LARGE SCALE GENOMIC DNA]</scope>
    <source>
        <strain evidence="2 3">YW11</strain>
    </source>
</reference>
<dbReference type="EMBL" id="PDNU01000006">
    <property type="protein sequence ID" value="PHK95837.1"/>
    <property type="molecule type" value="Genomic_DNA"/>
</dbReference>
<proteinExistence type="predicted"/>
<gene>
    <name evidence="2" type="ORF">CR162_05690</name>
</gene>
<dbReference type="RefSeq" id="WP_099094576.1">
    <property type="nucleotide sequence ID" value="NZ_PDNU01000006.1"/>
</dbReference>
<evidence type="ECO:0000256" key="1">
    <source>
        <dbReference type="SAM" id="MobiDB-lite"/>
    </source>
</evidence>
<name>A0A2C7AGL7_9PROT</name>
<comment type="caution">
    <text evidence="2">The sequence shown here is derived from an EMBL/GenBank/DDBJ whole genome shotgun (WGS) entry which is preliminary data.</text>
</comment>
<dbReference type="Proteomes" id="UP000223527">
    <property type="component" value="Unassembled WGS sequence"/>
</dbReference>
<protein>
    <submittedName>
        <fullName evidence="2">Uncharacterized protein</fullName>
    </submittedName>
</protein>
<evidence type="ECO:0000313" key="3">
    <source>
        <dbReference type="Proteomes" id="UP000223527"/>
    </source>
</evidence>